<accession>A8M193</accession>
<feature type="compositionally biased region" description="Polar residues" evidence="1">
    <location>
        <begin position="1"/>
        <end position="11"/>
    </location>
</feature>
<feature type="region of interest" description="Disordered" evidence="1">
    <location>
        <begin position="1"/>
        <end position="26"/>
    </location>
</feature>
<proteinExistence type="predicted"/>
<sequence length="249" mass="27561">MRWASRNSVPSNHDEPRKHSADRAQLDEASSWALRELCQETGTASASDQVARPAEEHKRTANASYGRGFGTGLGQPTTLAAGNTYARGRSRSRRNGCCGGGRGGWRDTRCRCGPRRTVTRTCDVQPVVQIRQEGIDRPVVERLLPGVLYLGTSIRGRHRLVHPDPQINVPDILYICLEVGSKFILSAFQPFVYPIRQTIERVDVRLVQDPGGQQPQFSKVGVVQIDAEMIAEVLIYLALDRFAILVQSG</sequence>
<feature type="compositionally biased region" description="Basic and acidic residues" evidence="1">
    <location>
        <begin position="12"/>
        <end position="26"/>
    </location>
</feature>
<dbReference type="AlphaFoldDB" id="A8M193"/>
<dbReference type="EMBL" id="CP000850">
    <property type="protein sequence ID" value="ABV96563.1"/>
    <property type="molecule type" value="Genomic_DNA"/>
</dbReference>
<dbReference type="HOGENOM" id="CLU_1115154_0_0_11"/>
<evidence type="ECO:0000313" key="2">
    <source>
        <dbReference type="EMBL" id="ABV96563.1"/>
    </source>
</evidence>
<organism evidence="2">
    <name type="scientific">Salinispora arenicola (strain CNS-205)</name>
    <dbReference type="NCBI Taxonomy" id="391037"/>
    <lineage>
        <taxon>Bacteria</taxon>
        <taxon>Bacillati</taxon>
        <taxon>Actinomycetota</taxon>
        <taxon>Actinomycetes</taxon>
        <taxon>Micromonosporales</taxon>
        <taxon>Micromonosporaceae</taxon>
        <taxon>Salinispora</taxon>
    </lineage>
</organism>
<evidence type="ECO:0000256" key="1">
    <source>
        <dbReference type="SAM" id="MobiDB-lite"/>
    </source>
</evidence>
<name>A8M193_SALAI</name>
<gene>
    <name evidence="2" type="ordered locus">Sare_0641</name>
</gene>
<reference evidence="2" key="1">
    <citation type="submission" date="2007-10" db="EMBL/GenBank/DDBJ databases">
        <title>Complete sequence of Salinispora arenicola CNS-205.</title>
        <authorList>
            <consortium name="US DOE Joint Genome Institute"/>
            <person name="Copeland A."/>
            <person name="Lucas S."/>
            <person name="Lapidus A."/>
            <person name="Barry K."/>
            <person name="Glavina del Rio T."/>
            <person name="Dalin E."/>
            <person name="Tice H."/>
            <person name="Pitluck S."/>
            <person name="Foster B."/>
            <person name="Schmutz J."/>
            <person name="Larimer F."/>
            <person name="Land M."/>
            <person name="Hauser L."/>
            <person name="Kyrpides N."/>
            <person name="Ivanova N."/>
            <person name="Jensen P.R."/>
            <person name="Moore B.S."/>
            <person name="Penn K."/>
            <person name="Jenkins C."/>
            <person name="Udwary D."/>
            <person name="Xiang L."/>
            <person name="Gontang E."/>
            <person name="Richardson P."/>
        </authorList>
    </citation>
    <scope>NUCLEOTIDE SEQUENCE [LARGE SCALE GENOMIC DNA]</scope>
    <source>
        <strain evidence="2">CNS-205</strain>
    </source>
</reference>
<protein>
    <submittedName>
        <fullName evidence="2">Uncharacterized protein</fullName>
    </submittedName>
</protein>
<dbReference type="KEGG" id="saq:Sare_0641"/>
<feature type="region of interest" description="Disordered" evidence="1">
    <location>
        <begin position="43"/>
        <end position="101"/>
    </location>
</feature>